<feature type="domain" description="Reverse transcriptase Ty1/copia-type" evidence="1">
    <location>
        <begin position="36"/>
        <end position="276"/>
    </location>
</feature>
<dbReference type="SUPFAM" id="SSF56672">
    <property type="entry name" value="DNA/RNA polymerases"/>
    <property type="match status" value="1"/>
</dbReference>
<proteinExistence type="predicted"/>
<dbReference type="EMBL" id="KP137860">
    <property type="protein sequence ID" value="AJY78065.1"/>
    <property type="molecule type" value="Genomic_DNA"/>
</dbReference>
<dbReference type="PANTHER" id="PTHR11439:SF498">
    <property type="entry name" value="DNAK FAMILY PROTEIN"/>
    <property type="match status" value="1"/>
</dbReference>
<organism evidence="2">
    <name type="scientific">Glycine max</name>
    <name type="common">Soybean</name>
    <name type="synonym">Glycine hispida</name>
    <dbReference type="NCBI Taxonomy" id="3847"/>
    <lineage>
        <taxon>Eukaryota</taxon>
        <taxon>Viridiplantae</taxon>
        <taxon>Streptophyta</taxon>
        <taxon>Embryophyta</taxon>
        <taxon>Tracheophyta</taxon>
        <taxon>Spermatophyta</taxon>
        <taxon>Magnoliopsida</taxon>
        <taxon>eudicotyledons</taxon>
        <taxon>Gunneridae</taxon>
        <taxon>Pentapetalae</taxon>
        <taxon>rosids</taxon>
        <taxon>fabids</taxon>
        <taxon>Fabales</taxon>
        <taxon>Fabaceae</taxon>
        <taxon>Papilionoideae</taxon>
        <taxon>50 kb inversion clade</taxon>
        <taxon>NPAAA clade</taxon>
        <taxon>indigoferoid/millettioid clade</taxon>
        <taxon>Phaseoleae</taxon>
        <taxon>Glycine</taxon>
        <taxon>Glycine subgen. Soja</taxon>
    </lineage>
</organism>
<dbReference type="AlphaFoldDB" id="A0A0D5NSE1"/>
<dbReference type="ExpressionAtlas" id="A0A0D5NSE1">
    <property type="expression patterns" value="baseline and differential"/>
</dbReference>
<dbReference type="InterPro" id="IPR013103">
    <property type="entry name" value="RVT_2"/>
</dbReference>
<reference evidence="2" key="1">
    <citation type="submission" date="2014-11" db="EMBL/GenBank/DDBJ databases">
        <title>Unusual RNA plant virus integration in the soybean genome leads to the production of small RNAs.</title>
        <authorList>
            <person name="da Fonseca G.C."/>
            <person name="de Oliveira L.F.V."/>
            <person name="de Morais G.L."/>
            <person name="Abdelnor R.V."/>
            <person name="Nepomuceno A.L."/>
            <person name="Farinelli L."/>
            <person name="Margis R."/>
        </authorList>
    </citation>
    <scope>NUCLEOTIDE SEQUENCE</scope>
</reference>
<dbReference type="Pfam" id="PF07727">
    <property type="entry name" value="RVT_2"/>
    <property type="match status" value="1"/>
</dbReference>
<dbReference type="CDD" id="cd09272">
    <property type="entry name" value="RNase_HI_RT_Ty1"/>
    <property type="match status" value="1"/>
</dbReference>
<dbReference type="PANTHER" id="PTHR11439">
    <property type="entry name" value="GAG-POL-RELATED RETROTRANSPOSON"/>
    <property type="match status" value="1"/>
</dbReference>
<name>A0A0D5NSE1_SOYBN</name>
<evidence type="ECO:0000313" key="2">
    <source>
        <dbReference type="EMBL" id="AJY78065.1"/>
    </source>
</evidence>
<accession>A0A0D5NSE1</accession>
<sequence length="523" mass="58987">MSITHCTEPQSYEEASKHEHWVTAMKEELNALAKNCTWKIVELPPHTKPIGCKWVYKVKHKANGQIERYKARLVAKGYNQVEGIDYFETFSPVAKITTVRTLLAVAAIKNWHLHQLDVNNAFLHGDLQEDVYMKIPDGVTCAKPNSVCKLQKSLYGLKQASRKWYEKLTNLLLKEGYIQSISDYSLFTLTKGNTFTALLVYVDDIILAGDSIDEFDRIKNVLDLAFKIKNLGKLKYFLGLEVAHSRLGITISQRKYCLDLLKDSGLLGCKPASTPLDTSIKLHSAAGTPYADISGYRRIVGKLLYLNTTRPDIAFATQQLSQFMQAPTNVHFNAACRVLRYLKNNPGQGIFFSRTSEMQLIGYSDADWAGCMDSRKSISGYCFFIGKSLVSWRAKKQATVSRSSSEAEYRALSSAACELQWLLYLFADLRVQLTRTPTLYCDNQSAVHIASNPVFHERTKHLEIDCHLVREKLLKGTLKLLPVSTSDQVADFLTKALAPPKFHDFVSKLSMINIYHDKLEGGC</sequence>
<protein>
    <submittedName>
        <fullName evidence="2">Putative polyprotein</fullName>
    </submittedName>
</protein>
<dbReference type="InterPro" id="IPR043502">
    <property type="entry name" value="DNA/RNA_pol_sf"/>
</dbReference>
<evidence type="ECO:0000259" key="1">
    <source>
        <dbReference type="Pfam" id="PF07727"/>
    </source>
</evidence>